<gene>
    <name evidence="1" type="ORF">LSAA_13286</name>
</gene>
<proteinExistence type="predicted"/>
<sequence length="243" mass="27233">MRFNSSIPSAFEEVPSQDLSKYLRASISNGRVGLRSLPARLLPGQGPAPIIWKAVPDLIDDNPIVVEVTLKRSFGIIERCLLLGRAIKEINKEWGKSYNELHCNLHPLESIASSIKEALKKLEESKGKNEPTRSKFPTMVNLDMVDEDSSNEDDSTAIYERARPLKERKMEAKQFSWKLDPLPLGLCSSVLSVLLGSGVSSQNFLFWNLIPFMALSRDPSPSTSSKMAFMKSLDSRKLRYMSS</sequence>
<dbReference type="Proteomes" id="UP000675881">
    <property type="component" value="Chromosome 7"/>
</dbReference>
<evidence type="ECO:0000313" key="2">
    <source>
        <dbReference type="Proteomes" id="UP000675881"/>
    </source>
</evidence>
<organism evidence="1 2">
    <name type="scientific">Lepeophtheirus salmonis</name>
    <name type="common">Salmon louse</name>
    <name type="synonym">Caligus salmonis</name>
    <dbReference type="NCBI Taxonomy" id="72036"/>
    <lineage>
        <taxon>Eukaryota</taxon>
        <taxon>Metazoa</taxon>
        <taxon>Ecdysozoa</taxon>
        <taxon>Arthropoda</taxon>
        <taxon>Crustacea</taxon>
        <taxon>Multicrustacea</taxon>
        <taxon>Hexanauplia</taxon>
        <taxon>Copepoda</taxon>
        <taxon>Siphonostomatoida</taxon>
        <taxon>Caligidae</taxon>
        <taxon>Lepeophtheirus</taxon>
    </lineage>
</organism>
<dbReference type="AlphaFoldDB" id="A0A7R8D2T7"/>
<accession>A0A7R8D2T7</accession>
<name>A0A7R8D2T7_LEPSM</name>
<evidence type="ECO:0000313" key="1">
    <source>
        <dbReference type="EMBL" id="CAF3006221.1"/>
    </source>
</evidence>
<dbReference type="EMBL" id="HG994586">
    <property type="protein sequence ID" value="CAF3006221.1"/>
    <property type="molecule type" value="Genomic_DNA"/>
</dbReference>
<reference evidence="1" key="1">
    <citation type="submission" date="2021-02" db="EMBL/GenBank/DDBJ databases">
        <authorList>
            <person name="Bekaert M."/>
        </authorList>
    </citation>
    <scope>NUCLEOTIDE SEQUENCE</scope>
    <source>
        <strain evidence="1">IoA-00</strain>
    </source>
</reference>
<protein>
    <submittedName>
        <fullName evidence="1">(salmon louse) hypothetical protein</fullName>
    </submittedName>
</protein>
<keyword evidence="2" id="KW-1185">Reference proteome</keyword>